<protein>
    <submittedName>
        <fullName evidence="2">Uncharacterized protein</fullName>
    </submittedName>
</protein>
<sequence length="118" mass="12919">MPSGDTQTSKMRRASEEKRGTRRKSPFTILELHRSQMSTSKPRQGRATGKGQGAGTIATGTELPKVLRQFHYSPLISAGVHCQSSALVVPCSSEAGYYPSPWTSHVKSHHIVRSVQTK</sequence>
<dbReference type="Proteomes" id="UP000887159">
    <property type="component" value="Unassembled WGS sequence"/>
</dbReference>
<evidence type="ECO:0000313" key="2">
    <source>
        <dbReference type="EMBL" id="GFX99594.1"/>
    </source>
</evidence>
<organism evidence="2 3">
    <name type="scientific">Trichonephila clavipes</name>
    <name type="common">Golden silk orbweaver</name>
    <name type="synonym">Nephila clavipes</name>
    <dbReference type="NCBI Taxonomy" id="2585209"/>
    <lineage>
        <taxon>Eukaryota</taxon>
        <taxon>Metazoa</taxon>
        <taxon>Ecdysozoa</taxon>
        <taxon>Arthropoda</taxon>
        <taxon>Chelicerata</taxon>
        <taxon>Arachnida</taxon>
        <taxon>Araneae</taxon>
        <taxon>Araneomorphae</taxon>
        <taxon>Entelegynae</taxon>
        <taxon>Araneoidea</taxon>
        <taxon>Nephilidae</taxon>
        <taxon>Trichonephila</taxon>
    </lineage>
</organism>
<dbReference type="AlphaFoldDB" id="A0A8X6RVE2"/>
<proteinExistence type="predicted"/>
<keyword evidence="3" id="KW-1185">Reference proteome</keyword>
<reference evidence="2" key="1">
    <citation type="submission" date="2020-08" db="EMBL/GenBank/DDBJ databases">
        <title>Multicomponent nature underlies the extraordinary mechanical properties of spider dragline silk.</title>
        <authorList>
            <person name="Kono N."/>
            <person name="Nakamura H."/>
            <person name="Mori M."/>
            <person name="Yoshida Y."/>
            <person name="Ohtoshi R."/>
            <person name="Malay A.D."/>
            <person name="Moran D.A.P."/>
            <person name="Tomita M."/>
            <person name="Numata K."/>
            <person name="Arakawa K."/>
        </authorList>
    </citation>
    <scope>NUCLEOTIDE SEQUENCE</scope>
</reference>
<dbReference type="EMBL" id="BMAU01021213">
    <property type="protein sequence ID" value="GFX99594.1"/>
    <property type="molecule type" value="Genomic_DNA"/>
</dbReference>
<accession>A0A8X6RVE2</accession>
<evidence type="ECO:0000256" key="1">
    <source>
        <dbReference type="SAM" id="MobiDB-lite"/>
    </source>
</evidence>
<name>A0A8X6RVE2_TRICX</name>
<gene>
    <name evidence="2" type="ORF">TNCV_5026481</name>
</gene>
<feature type="region of interest" description="Disordered" evidence="1">
    <location>
        <begin position="1"/>
        <end position="57"/>
    </location>
</feature>
<evidence type="ECO:0000313" key="3">
    <source>
        <dbReference type="Proteomes" id="UP000887159"/>
    </source>
</evidence>
<comment type="caution">
    <text evidence="2">The sequence shown here is derived from an EMBL/GenBank/DDBJ whole genome shotgun (WGS) entry which is preliminary data.</text>
</comment>